<evidence type="ECO:0000313" key="4">
    <source>
        <dbReference type="EMBL" id="KEY66748.1"/>
    </source>
</evidence>
<feature type="compositionally biased region" description="Basic and acidic residues" evidence="2">
    <location>
        <begin position="490"/>
        <end position="500"/>
    </location>
</feature>
<dbReference type="InterPro" id="IPR032640">
    <property type="entry name" value="AMPK1_CBM"/>
</dbReference>
<feature type="compositionally biased region" description="Basic and acidic residues" evidence="2">
    <location>
        <begin position="271"/>
        <end position="286"/>
    </location>
</feature>
<feature type="compositionally biased region" description="Polar residues" evidence="2">
    <location>
        <begin position="221"/>
        <end position="231"/>
    </location>
</feature>
<dbReference type="InterPro" id="IPR050827">
    <property type="entry name" value="CRP1_MDG1_kinase"/>
</dbReference>
<feature type="compositionally biased region" description="Basic and acidic residues" evidence="2">
    <location>
        <begin position="551"/>
        <end position="561"/>
    </location>
</feature>
<dbReference type="OrthoDB" id="5873279at2759"/>
<feature type="compositionally biased region" description="Basic and acidic residues" evidence="2">
    <location>
        <begin position="451"/>
        <end position="473"/>
    </location>
</feature>
<proteinExistence type="inferred from homology"/>
<feature type="compositionally biased region" description="Low complexity" evidence="2">
    <location>
        <begin position="474"/>
        <end position="489"/>
    </location>
</feature>
<dbReference type="PANTHER" id="PTHR10343:SF81">
    <property type="entry name" value="CRUCIFORM DNA-RECOGNIZING PROTEIN 1-RELATED"/>
    <property type="match status" value="1"/>
</dbReference>
<dbReference type="InterPro" id="IPR013783">
    <property type="entry name" value="Ig-like_fold"/>
</dbReference>
<feature type="compositionally biased region" description="Low complexity" evidence="2">
    <location>
        <begin position="290"/>
        <end position="303"/>
    </location>
</feature>
<feature type="region of interest" description="Disordered" evidence="2">
    <location>
        <begin position="247"/>
        <end position="303"/>
    </location>
</feature>
<feature type="region of interest" description="Disordered" evidence="2">
    <location>
        <begin position="113"/>
        <end position="183"/>
    </location>
</feature>
<organism evidence="4 5">
    <name type="scientific">Stachybotrys chartarum (strain CBS 109288 / IBT 7711)</name>
    <name type="common">Toxic black mold</name>
    <name type="synonym">Stilbospora chartarum</name>
    <dbReference type="NCBI Taxonomy" id="1280523"/>
    <lineage>
        <taxon>Eukaryota</taxon>
        <taxon>Fungi</taxon>
        <taxon>Dikarya</taxon>
        <taxon>Ascomycota</taxon>
        <taxon>Pezizomycotina</taxon>
        <taxon>Sordariomycetes</taxon>
        <taxon>Hypocreomycetidae</taxon>
        <taxon>Hypocreales</taxon>
        <taxon>Stachybotryaceae</taxon>
        <taxon>Stachybotrys</taxon>
    </lineage>
</organism>
<keyword evidence="5" id="KW-1185">Reference proteome</keyword>
<dbReference type="GO" id="GO:0007165">
    <property type="term" value="P:signal transduction"/>
    <property type="evidence" value="ECO:0007669"/>
    <property type="project" value="TreeGrafter"/>
</dbReference>
<dbReference type="PANTHER" id="PTHR10343">
    <property type="entry name" value="5'-AMP-ACTIVATED PROTEIN KINASE , BETA SUBUNIT"/>
    <property type="match status" value="1"/>
</dbReference>
<gene>
    <name evidence="4" type="ORF">S7711_06794</name>
</gene>
<dbReference type="GO" id="GO:0005737">
    <property type="term" value="C:cytoplasm"/>
    <property type="evidence" value="ECO:0007669"/>
    <property type="project" value="TreeGrafter"/>
</dbReference>
<dbReference type="InterPro" id="IPR014756">
    <property type="entry name" value="Ig_E-set"/>
</dbReference>
<dbReference type="GO" id="GO:0005634">
    <property type="term" value="C:nucleus"/>
    <property type="evidence" value="ECO:0007669"/>
    <property type="project" value="TreeGrafter"/>
</dbReference>
<feature type="compositionally biased region" description="Basic and acidic residues" evidence="2">
    <location>
        <begin position="350"/>
        <end position="371"/>
    </location>
</feature>
<evidence type="ECO:0000313" key="5">
    <source>
        <dbReference type="Proteomes" id="UP000028045"/>
    </source>
</evidence>
<feature type="compositionally biased region" description="Basic and acidic residues" evidence="2">
    <location>
        <begin position="420"/>
        <end position="431"/>
    </location>
</feature>
<accession>A0A084AN69</accession>
<dbReference type="CDD" id="cd02859">
    <property type="entry name" value="E_set_AMPKbeta_like_N"/>
    <property type="match status" value="1"/>
</dbReference>
<dbReference type="Gene3D" id="2.60.40.10">
    <property type="entry name" value="Immunoglobulins"/>
    <property type="match status" value="1"/>
</dbReference>
<comment type="similarity">
    <text evidence="1">Belongs to the CRP1/MDG1 family.</text>
</comment>
<feature type="compositionally biased region" description="Low complexity" evidence="2">
    <location>
        <begin position="517"/>
        <end position="537"/>
    </location>
</feature>
<feature type="domain" description="AMP-activated protein kinase glycogen-binding" evidence="3">
    <location>
        <begin position="4"/>
        <end position="85"/>
    </location>
</feature>
<feature type="compositionally biased region" description="Low complexity" evidence="2">
    <location>
        <begin position="113"/>
        <end position="125"/>
    </location>
</feature>
<feature type="region of interest" description="Disordered" evidence="2">
    <location>
        <begin position="330"/>
        <end position="388"/>
    </location>
</feature>
<feature type="compositionally biased region" description="Basic and acidic residues" evidence="2">
    <location>
        <begin position="247"/>
        <end position="260"/>
    </location>
</feature>
<dbReference type="GO" id="GO:0031588">
    <property type="term" value="C:nucleotide-activated protein kinase complex"/>
    <property type="evidence" value="ECO:0007669"/>
    <property type="project" value="TreeGrafter"/>
</dbReference>
<dbReference type="SUPFAM" id="SSF81296">
    <property type="entry name" value="E set domains"/>
    <property type="match status" value="1"/>
</dbReference>
<evidence type="ECO:0000256" key="1">
    <source>
        <dbReference type="ARBA" id="ARBA00038216"/>
    </source>
</evidence>
<name>A0A084AN69_STACB</name>
<dbReference type="Proteomes" id="UP000028045">
    <property type="component" value="Unassembled WGS sequence"/>
</dbReference>
<evidence type="ECO:0000259" key="3">
    <source>
        <dbReference type="Pfam" id="PF16561"/>
    </source>
</evidence>
<feature type="region of interest" description="Disordered" evidence="2">
    <location>
        <begin position="400"/>
        <end position="561"/>
    </location>
</feature>
<protein>
    <recommendedName>
        <fullName evidence="3">AMP-activated protein kinase glycogen-binding domain-containing protein</fullName>
    </recommendedName>
</protein>
<dbReference type="EMBL" id="KL648647">
    <property type="protein sequence ID" value="KEY66748.1"/>
    <property type="molecule type" value="Genomic_DNA"/>
</dbReference>
<dbReference type="Pfam" id="PF16561">
    <property type="entry name" value="AMPK1_CBM"/>
    <property type="match status" value="1"/>
</dbReference>
<feature type="region of interest" description="Disordered" evidence="2">
    <location>
        <begin position="207"/>
        <end position="231"/>
    </location>
</feature>
<sequence>MGSYTFKWDQPAEEVYVTGTFDGWTKSVKLDKIGDVFQKTVEVKAPEGASKIYYKYVVDNQWILNESAPKEADHEGNDNNYLSTSDLAAEPNHAILNNVTADSTTAKLAGEQPLENEAPPNEPLATPSDVPGGFPTTPANELDKPIGINPLPAADGAINPIKLEPGEKVPDSVTTQSVNDHVKLDKESYEKSDTLAGADLQLPPVINTTIPESSLPMGDIQNPTINSVGPESTTAALAGEVPLESKVPEVVKESQEKAGVDPEASAVPEEVAEKAKLESELMEKVPEAPATSEGTAGQTTTAAAQSAFATNVAPTINQTVAAATDVADKNLPDSVKQSLPASVQGALATETKEEKREEVSPEVPLEVKESIVEASESPEAAANTEAVQEKKAVEAELLKEVEPAAPVGESSAVIDNDITEPAKTEEKKEVVEPANPEQANSVAAPALTEATRAEETPKVEETPKTEEKSKVEETPTTETTSAVAPTSTEAKTETKTEEVKPAATETASAPANGSNGTSAPKPAAAATSKPADAASTTTERKKKHRVSAFFDKLKTKFSDKK</sequence>
<dbReference type="GO" id="GO:0019901">
    <property type="term" value="F:protein kinase binding"/>
    <property type="evidence" value="ECO:0007669"/>
    <property type="project" value="TreeGrafter"/>
</dbReference>
<dbReference type="AlphaFoldDB" id="A0A084AN69"/>
<evidence type="ECO:0000256" key="2">
    <source>
        <dbReference type="SAM" id="MobiDB-lite"/>
    </source>
</evidence>
<reference evidence="4 5" key="1">
    <citation type="journal article" date="2014" name="BMC Genomics">
        <title>Comparative genome sequencing reveals chemotype-specific gene clusters in the toxigenic black mold Stachybotrys.</title>
        <authorList>
            <person name="Semeiks J."/>
            <person name="Borek D."/>
            <person name="Otwinowski Z."/>
            <person name="Grishin N.V."/>
        </authorList>
    </citation>
    <scope>NUCLEOTIDE SEQUENCE [LARGE SCALE GENOMIC DNA]</scope>
    <source>
        <strain evidence="5">CBS 109288 / IBT 7711</strain>
    </source>
</reference>
<dbReference type="HOGENOM" id="CLU_011453_2_0_1"/>